<sequence>MNKIITIVLIAIFFSCSDSNSQSNKNSVSTANTGLRAYGKRIVNSSNQTVLLKGVNLGQWLVMEGFMSGSNGNMSQSDMKRKLYTSGKTREQIETYFEQYRANFITKADIDFIASKGFNCIRVPLHYELFLTRTQREKRLDVIYANGSAKEMAYTAYKNNLKAWVDNNSLATSSDVDGFKIIDNLVSWCKSNNIYIILDMHVVPGTVGDQGVITDEMMVDFEYGGRDYFKDSKNREALYRIWDKISERYANENTICMYDLINEPHNKPSGTLVDLSSSEMTTLKNSYNTIINSIRANNDNTLILLEGGDYGNDYLSSGVSIYPSNFDNPSNLVFNLHRYRADNSKAAINSDTDNLVLLGSAVSFSNTHNVPLFCGETGLDKDYTRLTENLKNMSELGFGWALWSLKSHTDRNNPSYDSNRFPLDVGGNDIWDDLAQWENGTLFNNIKFENCALNPMPAFWVAIDPVK</sequence>
<dbReference type="PANTHER" id="PTHR31297">
    <property type="entry name" value="GLUCAN ENDO-1,6-BETA-GLUCOSIDASE B"/>
    <property type="match status" value="1"/>
</dbReference>
<dbReference type="SUPFAM" id="SSF51445">
    <property type="entry name" value="(Trans)glycosidases"/>
    <property type="match status" value="1"/>
</dbReference>
<comment type="caution">
    <text evidence="5">The sequence shown here is derived from an EMBL/GenBank/DDBJ whole genome shotgun (WGS) entry which is preliminary data.</text>
</comment>
<protein>
    <submittedName>
        <fullName evidence="5">Cellulase family glycosylhydrolase</fullName>
    </submittedName>
</protein>
<dbReference type="PANTHER" id="PTHR31297:SF13">
    <property type="entry name" value="PUTATIVE-RELATED"/>
    <property type="match status" value="1"/>
</dbReference>
<dbReference type="RefSeq" id="WP_341699585.1">
    <property type="nucleotide sequence ID" value="NZ_JBBYHU010000006.1"/>
</dbReference>
<dbReference type="Pfam" id="PF00150">
    <property type="entry name" value="Cellulase"/>
    <property type="match status" value="1"/>
</dbReference>
<dbReference type="EMBL" id="JBBYHU010000006">
    <property type="protein sequence ID" value="MEL1240340.1"/>
    <property type="molecule type" value="Genomic_DNA"/>
</dbReference>
<dbReference type="InterPro" id="IPR017853">
    <property type="entry name" value="GH"/>
</dbReference>
<evidence type="ECO:0000259" key="4">
    <source>
        <dbReference type="Pfam" id="PF00150"/>
    </source>
</evidence>
<dbReference type="InterPro" id="IPR050386">
    <property type="entry name" value="Glycosyl_hydrolase_5"/>
</dbReference>
<dbReference type="Gene3D" id="3.20.20.80">
    <property type="entry name" value="Glycosidases"/>
    <property type="match status" value="1"/>
</dbReference>
<accession>A0ABU9HK11</accession>
<evidence type="ECO:0000256" key="3">
    <source>
        <dbReference type="RuleBase" id="RU361153"/>
    </source>
</evidence>
<reference evidence="5 6" key="1">
    <citation type="submission" date="2024-04" db="EMBL/GenBank/DDBJ databases">
        <title>Flavobacterium sp. DGU99 16S ribosomal RNA gene Genome sequencing and assembly.</title>
        <authorList>
            <person name="Park S."/>
        </authorList>
    </citation>
    <scope>NUCLEOTIDE SEQUENCE [LARGE SCALE GENOMIC DNA]</scope>
    <source>
        <strain evidence="5 6">DGU99</strain>
    </source>
</reference>
<comment type="similarity">
    <text evidence="3">Belongs to the glycosyl hydrolase 5 (cellulase A) family.</text>
</comment>
<name>A0ABU9HK11_9FLAO</name>
<evidence type="ECO:0000313" key="6">
    <source>
        <dbReference type="Proteomes" id="UP001398556"/>
    </source>
</evidence>
<organism evidence="5 6">
    <name type="scientific">Flavobacterium flavipallidum</name>
    <dbReference type="NCBI Taxonomy" id="3139140"/>
    <lineage>
        <taxon>Bacteria</taxon>
        <taxon>Pseudomonadati</taxon>
        <taxon>Bacteroidota</taxon>
        <taxon>Flavobacteriia</taxon>
        <taxon>Flavobacteriales</taxon>
        <taxon>Flavobacteriaceae</taxon>
        <taxon>Flavobacterium</taxon>
    </lineage>
</organism>
<evidence type="ECO:0000313" key="5">
    <source>
        <dbReference type="EMBL" id="MEL1240340.1"/>
    </source>
</evidence>
<proteinExistence type="inferred from homology"/>
<keyword evidence="6" id="KW-1185">Reference proteome</keyword>
<dbReference type="Proteomes" id="UP001398556">
    <property type="component" value="Unassembled WGS sequence"/>
</dbReference>
<dbReference type="InterPro" id="IPR001547">
    <property type="entry name" value="Glyco_hydro_5"/>
</dbReference>
<feature type="domain" description="Glycoside hydrolase family 5" evidence="4">
    <location>
        <begin position="99"/>
        <end position="408"/>
    </location>
</feature>
<evidence type="ECO:0000256" key="2">
    <source>
        <dbReference type="ARBA" id="ARBA00023295"/>
    </source>
</evidence>
<evidence type="ECO:0000256" key="1">
    <source>
        <dbReference type="ARBA" id="ARBA00022801"/>
    </source>
</evidence>
<dbReference type="PROSITE" id="PS51257">
    <property type="entry name" value="PROKAR_LIPOPROTEIN"/>
    <property type="match status" value="1"/>
</dbReference>
<gene>
    <name evidence="5" type="ORF">AAEO59_04700</name>
</gene>
<keyword evidence="1 3" id="KW-0378">Hydrolase</keyword>
<keyword evidence="2 3" id="KW-0326">Glycosidase</keyword>